<evidence type="ECO:0000256" key="1">
    <source>
        <dbReference type="ARBA" id="ARBA00004651"/>
    </source>
</evidence>
<evidence type="ECO:0000256" key="4">
    <source>
        <dbReference type="ARBA" id="ARBA00022692"/>
    </source>
</evidence>
<evidence type="ECO:0000256" key="2">
    <source>
        <dbReference type="ARBA" id="ARBA00022448"/>
    </source>
</evidence>
<keyword evidence="6 9" id="KW-1133">Transmembrane helix</keyword>
<comment type="similarity">
    <text evidence="8">Belongs to the binding-protein-dependent transport system permease family. LivHM subfamily.</text>
</comment>
<evidence type="ECO:0000256" key="9">
    <source>
        <dbReference type="SAM" id="Phobius"/>
    </source>
</evidence>
<dbReference type="CDD" id="cd06582">
    <property type="entry name" value="TM_PBP1_LivH_like"/>
    <property type="match status" value="1"/>
</dbReference>
<keyword evidence="4 9" id="KW-0812">Transmembrane</keyword>
<feature type="transmembrane region" description="Helical" evidence="9">
    <location>
        <begin position="23"/>
        <end position="46"/>
    </location>
</feature>
<feature type="transmembrane region" description="Helical" evidence="9">
    <location>
        <begin position="267"/>
        <end position="288"/>
    </location>
</feature>
<sequence length="299" mass="31477">MARRGSGLMDLLPLLPQALADGLLLGGVYAIVAVGLTMTFGVLRIVNFAHGDFLAVGLYLTYLGAKLLGLDPYLSLVLVLPLVTLAAAFTYKLLVAPVIRAPEHNQIVVTLGLSLILQNAMLVFFTADLHAIPSVLSGQVVRLGNVFLQAAALIASAVSIALCLGLYWFLRSTEQGRLIRAAAQDRDAALMCGVNVDRMYLFAFCIGVGSLGLVAPLIAPFNYVSPSVGSNFTLTAFIVVVLGSMGNFAGALIGGFFIGVVEAVGGLLTGGSINFIITYAIFILFLLFKPEGLLGGRRL</sequence>
<keyword evidence="3" id="KW-1003">Cell membrane</keyword>
<protein>
    <submittedName>
        <fullName evidence="10">Amino acid/amide ABC transporter membrane protein 1, HAAT family</fullName>
    </submittedName>
</protein>
<dbReference type="GO" id="GO:0006865">
    <property type="term" value="P:amino acid transport"/>
    <property type="evidence" value="ECO:0007669"/>
    <property type="project" value="UniProtKB-KW"/>
</dbReference>
<evidence type="ECO:0000313" key="11">
    <source>
        <dbReference type="Proteomes" id="UP000183208"/>
    </source>
</evidence>
<dbReference type="InterPro" id="IPR001851">
    <property type="entry name" value="ABC_transp_permease"/>
</dbReference>
<dbReference type="GO" id="GO:0005886">
    <property type="term" value="C:plasma membrane"/>
    <property type="evidence" value="ECO:0007669"/>
    <property type="project" value="UniProtKB-SubCell"/>
</dbReference>
<dbReference type="InterPro" id="IPR052157">
    <property type="entry name" value="BCAA_transport_permease"/>
</dbReference>
<evidence type="ECO:0000256" key="8">
    <source>
        <dbReference type="ARBA" id="ARBA00037998"/>
    </source>
</evidence>
<feature type="transmembrane region" description="Helical" evidence="9">
    <location>
        <begin position="147"/>
        <end position="170"/>
    </location>
</feature>
<organism evidence="10 11">
    <name type="scientific">Bradyrhizobium lablabi</name>
    <dbReference type="NCBI Taxonomy" id="722472"/>
    <lineage>
        <taxon>Bacteria</taxon>
        <taxon>Pseudomonadati</taxon>
        <taxon>Pseudomonadota</taxon>
        <taxon>Alphaproteobacteria</taxon>
        <taxon>Hyphomicrobiales</taxon>
        <taxon>Nitrobacteraceae</taxon>
        <taxon>Bradyrhizobium</taxon>
    </lineage>
</organism>
<comment type="subcellular location">
    <subcellularLocation>
        <location evidence="1">Cell membrane</location>
        <topology evidence="1">Multi-pass membrane protein</topology>
    </subcellularLocation>
</comment>
<gene>
    <name evidence="10" type="ORF">SAMN05444171_6396</name>
</gene>
<name>A0A1M7G263_9BRAD</name>
<dbReference type="EMBL" id="FNTI01000001">
    <property type="protein sequence ID" value="SEE14058.1"/>
    <property type="molecule type" value="Genomic_DNA"/>
</dbReference>
<dbReference type="Proteomes" id="UP000183208">
    <property type="component" value="Unassembled WGS sequence"/>
</dbReference>
<feature type="transmembrane region" description="Helical" evidence="9">
    <location>
        <begin position="76"/>
        <end position="95"/>
    </location>
</feature>
<proteinExistence type="inferred from homology"/>
<reference evidence="10 11" key="1">
    <citation type="submission" date="2016-10" db="EMBL/GenBank/DDBJ databases">
        <authorList>
            <person name="de Groot N.N."/>
        </authorList>
    </citation>
    <scope>NUCLEOTIDE SEQUENCE [LARGE SCALE GENOMIC DNA]</scope>
    <source>
        <strain evidence="10 11">GAS522</strain>
    </source>
</reference>
<feature type="transmembrane region" description="Helical" evidence="9">
    <location>
        <begin position="107"/>
        <end position="127"/>
    </location>
</feature>
<keyword evidence="5" id="KW-0029">Amino-acid transport</keyword>
<dbReference type="PANTHER" id="PTHR11795:SF445">
    <property type="entry name" value="AMINO ACID ABC TRANSPORTER PERMEASE PROTEIN"/>
    <property type="match status" value="1"/>
</dbReference>
<feature type="transmembrane region" description="Helical" evidence="9">
    <location>
        <begin position="236"/>
        <end position="260"/>
    </location>
</feature>
<dbReference type="AlphaFoldDB" id="A0A1M7G263"/>
<dbReference type="PANTHER" id="PTHR11795">
    <property type="entry name" value="BRANCHED-CHAIN AMINO ACID TRANSPORT SYSTEM PERMEASE PROTEIN LIVH"/>
    <property type="match status" value="1"/>
</dbReference>
<dbReference type="GO" id="GO:0022857">
    <property type="term" value="F:transmembrane transporter activity"/>
    <property type="evidence" value="ECO:0007669"/>
    <property type="project" value="InterPro"/>
</dbReference>
<evidence type="ECO:0000256" key="5">
    <source>
        <dbReference type="ARBA" id="ARBA00022970"/>
    </source>
</evidence>
<evidence type="ECO:0000256" key="3">
    <source>
        <dbReference type="ARBA" id="ARBA00022475"/>
    </source>
</evidence>
<evidence type="ECO:0000313" key="10">
    <source>
        <dbReference type="EMBL" id="SEE14058.1"/>
    </source>
</evidence>
<evidence type="ECO:0000256" key="6">
    <source>
        <dbReference type="ARBA" id="ARBA00022989"/>
    </source>
</evidence>
<dbReference type="Pfam" id="PF02653">
    <property type="entry name" value="BPD_transp_2"/>
    <property type="match status" value="1"/>
</dbReference>
<keyword evidence="2" id="KW-0813">Transport</keyword>
<accession>A0A1M7G263</accession>
<evidence type="ECO:0000256" key="7">
    <source>
        <dbReference type="ARBA" id="ARBA00023136"/>
    </source>
</evidence>
<keyword evidence="7 9" id="KW-0472">Membrane</keyword>
<feature type="transmembrane region" description="Helical" evidence="9">
    <location>
        <begin position="200"/>
        <end position="224"/>
    </location>
</feature>